<organism evidence="1 2">
    <name type="scientific">Microbacterium phage MonChoix</name>
    <dbReference type="NCBI Taxonomy" id="2590880"/>
    <lineage>
        <taxon>Viruses</taxon>
        <taxon>Duplodnaviria</taxon>
        <taxon>Heunggongvirae</taxon>
        <taxon>Uroviricota</taxon>
        <taxon>Caudoviricetes</taxon>
        <taxon>Ilzatvirus</taxon>
        <taxon>Ilzatvirus monchoix</taxon>
    </lineage>
</organism>
<keyword evidence="2" id="KW-1185">Reference proteome</keyword>
<evidence type="ECO:0000313" key="2">
    <source>
        <dbReference type="Proteomes" id="UP000319738"/>
    </source>
</evidence>
<dbReference type="Pfam" id="PF01503">
    <property type="entry name" value="PRA-PH"/>
    <property type="match status" value="1"/>
</dbReference>
<dbReference type="GO" id="GO:0016787">
    <property type="term" value="F:hydrolase activity"/>
    <property type="evidence" value="ECO:0007669"/>
    <property type="project" value="UniProtKB-KW"/>
</dbReference>
<dbReference type="Gene3D" id="1.10.3420.10">
    <property type="entry name" value="putative ntp pyrophosphohydrolase like domain"/>
    <property type="match status" value="1"/>
</dbReference>
<dbReference type="KEGG" id="vg:56214228"/>
<dbReference type="Proteomes" id="UP000319738">
    <property type="component" value="Segment"/>
</dbReference>
<keyword evidence="1" id="KW-0378">Hydrolase</keyword>
<protein>
    <submittedName>
        <fullName evidence="1">Nucleotide pyrophosphohydrolase</fullName>
    </submittedName>
</protein>
<evidence type="ECO:0000313" key="1">
    <source>
        <dbReference type="EMBL" id="QDF16007.1"/>
    </source>
</evidence>
<dbReference type="InterPro" id="IPR021130">
    <property type="entry name" value="PRib-ATP_PPHydrolase-like"/>
</dbReference>
<gene>
    <name evidence="1" type="primary">42</name>
    <name evidence="1" type="ORF">SEA_MONCHOIX_42</name>
</gene>
<accession>A0A4Y6ED44</accession>
<dbReference type="GeneID" id="56214228"/>
<name>A0A4Y6ED44_9CAUD</name>
<dbReference type="RefSeq" id="YP_009908681.1">
    <property type="nucleotide sequence ID" value="NC_049928.1"/>
</dbReference>
<reference evidence="1 2" key="1">
    <citation type="submission" date="2019-05" db="EMBL/GenBank/DDBJ databases">
        <authorList>
            <person name="Escoto-Diaz C.E."/>
            <person name="Dunn C.M."/>
            <person name="Emiroglu E.C."/>
            <person name="Foster A.J."/>
            <person name="Jackson B.L."/>
            <person name="Kidd N.C."/>
            <person name="McNeill E.S."/>
            <person name="Scott S.A."/>
            <person name="Small J.T."/>
            <person name="Smith A.T."/>
            <person name="Stanek A.M."/>
            <person name="Wise B.M."/>
            <person name="Frost V.J."/>
            <person name="Westover K.M."/>
            <person name="Garlena R.A."/>
            <person name="Russell D.A."/>
            <person name="Pope W.H."/>
            <person name="Jacobs-Sera D."/>
            <person name="Hatfull G.F."/>
        </authorList>
    </citation>
    <scope>NUCLEOTIDE SEQUENCE [LARGE SCALE GENOMIC DNA]</scope>
</reference>
<dbReference type="EMBL" id="MK894437">
    <property type="protein sequence ID" value="QDF16007.1"/>
    <property type="molecule type" value="Genomic_DNA"/>
</dbReference>
<proteinExistence type="predicted"/>
<sequence length="301" mass="33227">MNTVTYPTRHPSVEALHLSVLNAKEVAAWCGGRVIDSASDGAWVLFTDLDGRSQTAVPRDYIVKLGPGKFGRYTEEEFEHEFDLFAGTIGGDYLLVRRPTTDFRVELGDQVFTAEQWAIIQAYAEGHTRAALMEDEGHRAQRQNAAFHKVMGIETATSPRAIPAEDVPVVIELIREEFIDELIPALGAHVTFTPDGKFDDIAVMGAPDVVEIYDALIDILYVTYGALNRAGMQAEPGYDEVQGSNMSKLGRDGLPIIAGPNDPDGVFEGRVKKGPDYYKPNLRFVLSEQGWVDPELEERVA</sequence>
<dbReference type="InterPro" id="IPR023292">
    <property type="entry name" value="NTP_PyroPHydrolase-like_dom_sf"/>
</dbReference>